<evidence type="ECO:0000313" key="2">
    <source>
        <dbReference type="EMBL" id="GAA0765520.1"/>
    </source>
</evidence>
<proteinExistence type="predicted"/>
<dbReference type="RefSeq" id="WP_343822831.1">
    <property type="nucleotide sequence ID" value="NZ_BAAACI010000001.1"/>
</dbReference>
<name>A0ABP3VPM4_CLOSU</name>
<evidence type="ECO:0000313" key="3">
    <source>
        <dbReference type="Proteomes" id="UP001501047"/>
    </source>
</evidence>
<keyword evidence="3" id="KW-1185">Reference proteome</keyword>
<gene>
    <name evidence="2" type="ORF">GCM10008908_02170</name>
</gene>
<comment type="caution">
    <text evidence="2">The sequence shown here is derived from an EMBL/GenBank/DDBJ whole genome shotgun (WGS) entry which is preliminary data.</text>
</comment>
<evidence type="ECO:0000259" key="1">
    <source>
        <dbReference type="PROSITE" id="PS51186"/>
    </source>
</evidence>
<dbReference type="InterPro" id="IPR016181">
    <property type="entry name" value="Acyl_CoA_acyltransferase"/>
</dbReference>
<dbReference type="Proteomes" id="UP001501047">
    <property type="component" value="Unassembled WGS sequence"/>
</dbReference>
<organism evidence="2 3">
    <name type="scientific">Clostridium subterminale</name>
    <dbReference type="NCBI Taxonomy" id="1550"/>
    <lineage>
        <taxon>Bacteria</taxon>
        <taxon>Bacillati</taxon>
        <taxon>Bacillota</taxon>
        <taxon>Clostridia</taxon>
        <taxon>Eubacteriales</taxon>
        <taxon>Clostridiaceae</taxon>
        <taxon>Clostridium</taxon>
    </lineage>
</organism>
<protein>
    <recommendedName>
        <fullName evidence="1">N-acetyltransferase domain-containing protein</fullName>
    </recommendedName>
</protein>
<dbReference type="SUPFAM" id="SSF55729">
    <property type="entry name" value="Acyl-CoA N-acyltransferases (Nat)"/>
    <property type="match status" value="1"/>
</dbReference>
<dbReference type="Pfam" id="PF00583">
    <property type="entry name" value="Acetyltransf_1"/>
    <property type="match status" value="1"/>
</dbReference>
<dbReference type="InterPro" id="IPR000182">
    <property type="entry name" value="GNAT_dom"/>
</dbReference>
<dbReference type="Gene3D" id="3.40.630.30">
    <property type="match status" value="1"/>
</dbReference>
<feature type="domain" description="N-acetyltransferase" evidence="1">
    <location>
        <begin position="3"/>
        <end position="150"/>
    </location>
</feature>
<sequence>MGIKIARVTVEDTNDLIEIQNKAFYSDFKKYGECPGYNRSYESMKSSIENAITFKILVDDIIVGDIIVSDRQNGEYHLGGLCVIPEYENRGLGQKAIAFLDSYFPNAKHWSLETPADKERNHYFYKKCGFKVTGEFMDGNVKVVVFEKDM</sequence>
<dbReference type="PROSITE" id="PS51186">
    <property type="entry name" value="GNAT"/>
    <property type="match status" value="1"/>
</dbReference>
<reference evidence="3" key="1">
    <citation type="journal article" date="2019" name="Int. J. Syst. Evol. Microbiol.">
        <title>The Global Catalogue of Microorganisms (GCM) 10K type strain sequencing project: providing services to taxonomists for standard genome sequencing and annotation.</title>
        <authorList>
            <consortium name="The Broad Institute Genomics Platform"/>
            <consortium name="The Broad Institute Genome Sequencing Center for Infectious Disease"/>
            <person name="Wu L."/>
            <person name="Ma J."/>
        </authorList>
    </citation>
    <scope>NUCLEOTIDE SEQUENCE [LARGE SCALE GENOMIC DNA]</scope>
    <source>
        <strain evidence="3">JCM 1417</strain>
    </source>
</reference>
<dbReference type="EMBL" id="BAAACI010000001">
    <property type="protein sequence ID" value="GAA0765520.1"/>
    <property type="molecule type" value="Genomic_DNA"/>
</dbReference>
<accession>A0ABP3VPM4</accession>
<dbReference type="CDD" id="cd04301">
    <property type="entry name" value="NAT_SF"/>
    <property type="match status" value="1"/>
</dbReference>